<protein>
    <submittedName>
        <fullName evidence="4">Tyrosine-protein phosphatase domain-containing protein</fullName>
    </submittedName>
</protein>
<dbReference type="Pfam" id="PF00102">
    <property type="entry name" value="Y_phosphatase"/>
    <property type="match status" value="1"/>
</dbReference>
<feature type="domain" description="Tyrosine-protein phosphatase" evidence="2">
    <location>
        <begin position="49"/>
        <end position="275"/>
    </location>
</feature>
<proteinExistence type="predicted"/>
<dbReference type="GO" id="GO:0004725">
    <property type="term" value="F:protein tyrosine phosphatase activity"/>
    <property type="evidence" value="ECO:0007669"/>
    <property type="project" value="InterPro"/>
</dbReference>
<accession>A0A1I7TBU3</accession>
<keyword evidence="3" id="KW-1185">Reference proteome</keyword>
<dbReference type="Gene3D" id="3.90.190.10">
    <property type="entry name" value="Protein tyrosine phosphatase superfamily"/>
    <property type="match status" value="1"/>
</dbReference>
<dbReference type="STRING" id="1561998.A0A1I7TBU3"/>
<dbReference type="eggNOG" id="KOG0789">
    <property type="taxonomic scope" value="Eukaryota"/>
</dbReference>
<dbReference type="InterPro" id="IPR000242">
    <property type="entry name" value="PTP_cat"/>
</dbReference>
<dbReference type="Proteomes" id="UP000095282">
    <property type="component" value="Unplaced"/>
</dbReference>
<dbReference type="SUPFAM" id="SSF52799">
    <property type="entry name" value="(Phosphotyrosine protein) phosphatases II"/>
    <property type="match status" value="1"/>
</dbReference>
<keyword evidence="1" id="KW-0175">Coiled coil</keyword>
<feature type="coiled-coil region" evidence="1">
    <location>
        <begin position="28"/>
        <end position="56"/>
    </location>
</feature>
<sequence length="363" mass="42798">MVNYEGAYRNLTLKSAIIEHNMLWRDLFKAIQARAMKVIREKQEEEEEDLATYNLNPVAITPMEQLPDGLTNATLIKVPKTRQSYIIMGRMTDKDAFIYWQMILEHTPPAIIMFNDNNSENLAHIPSKTNQRLCYGDLHVVLEDEVLTPSFIRCDLIIERGQDKHSVPYFQFRHWTQFEPRPDEFIGFHNFLIDNKHLKARPTRKALCCPVIMSPPGLGRAGIFVVSDIYIKMLRKNVWTDYCVERLIVKLCSNRYDAIQSVADFHMIYRHLYRFLEAKGMNIYLGNDMFDYAEGSSRLPNNAKTLNRLMTWDAWAPWSIQLHWFHWKRDAERKIQNEELNQLKLDCMLERPEIEVFDPHETG</sequence>
<name>A0A1I7TBU3_9PELO</name>
<dbReference type="AlphaFoldDB" id="A0A1I7TBU3"/>
<evidence type="ECO:0000313" key="4">
    <source>
        <dbReference type="WBParaSite" id="Csp11.Scaffold574.g4413.t1"/>
    </source>
</evidence>
<dbReference type="WBParaSite" id="Csp11.Scaffold574.g4413.t1">
    <property type="protein sequence ID" value="Csp11.Scaffold574.g4413.t1"/>
    <property type="gene ID" value="Csp11.Scaffold574.g4413"/>
</dbReference>
<reference evidence="4" key="1">
    <citation type="submission" date="2016-11" db="UniProtKB">
        <authorList>
            <consortium name="WormBaseParasite"/>
        </authorList>
    </citation>
    <scope>IDENTIFICATION</scope>
</reference>
<dbReference type="PANTHER" id="PTHR19134:SF561">
    <property type="entry name" value="PROTEIN TYROSINE PHOSPHATASE 36E, ISOFORM A"/>
    <property type="match status" value="1"/>
</dbReference>
<evidence type="ECO:0000313" key="3">
    <source>
        <dbReference type="Proteomes" id="UP000095282"/>
    </source>
</evidence>
<dbReference type="PROSITE" id="PS50055">
    <property type="entry name" value="TYR_PHOSPHATASE_PTP"/>
    <property type="match status" value="1"/>
</dbReference>
<dbReference type="SMART" id="SM00194">
    <property type="entry name" value="PTPc"/>
    <property type="match status" value="1"/>
</dbReference>
<dbReference type="InterPro" id="IPR029021">
    <property type="entry name" value="Prot-tyrosine_phosphatase-like"/>
</dbReference>
<organism evidence="3 4">
    <name type="scientific">Caenorhabditis tropicalis</name>
    <dbReference type="NCBI Taxonomy" id="1561998"/>
    <lineage>
        <taxon>Eukaryota</taxon>
        <taxon>Metazoa</taxon>
        <taxon>Ecdysozoa</taxon>
        <taxon>Nematoda</taxon>
        <taxon>Chromadorea</taxon>
        <taxon>Rhabditida</taxon>
        <taxon>Rhabditina</taxon>
        <taxon>Rhabditomorpha</taxon>
        <taxon>Rhabditoidea</taxon>
        <taxon>Rhabditidae</taxon>
        <taxon>Peloderinae</taxon>
        <taxon>Caenorhabditis</taxon>
    </lineage>
</organism>
<evidence type="ECO:0000256" key="1">
    <source>
        <dbReference type="SAM" id="Coils"/>
    </source>
</evidence>
<dbReference type="InterPro" id="IPR050348">
    <property type="entry name" value="Protein-Tyr_Phosphatase"/>
</dbReference>
<evidence type="ECO:0000259" key="2">
    <source>
        <dbReference type="PROSITE" id="PS50055"/>
    </source>
</evidence>
<dbReference type="PANTHER" id="PTHR19134">
    <property type="entry name" value="RECEPTOR-TYPE TYROSINE-PROTEIN PHOSPHATASE"/>
    <property type="match status" value="1"/>
</dbReference>